<organism evidence="3 4">
    <name type="scientific">Streptomyces yanii</name>
    <dbReference type="NCBI Taxonomy" id="78510"/>
    <lineage>
        <taxon>Bacteria</taxon>
        <taxon>Bacillati</taxon>
        <taxon>Actinomycetota</taxon>
        <taxon>Actinomycetes</taxon>
        <taxon>Kitasatosporales</taxon>
        <taxon>Streptomycetaceae</taxon>
        <taxon>Streptomyces</taxon>
    </lineage>
</organism>
<dbReference type="Proteomes" id="UP001589710">
    <property type="component" value="Unassembled WGS sequence"/>
</dbReference>
<dbReference type="RefSeq" id="WP_345510819.1">
    <property type="nucleotide sequence ID" value="NZ_BAAAXD010000009.1"/>
</dbReference>
<evidence type="ECO:0000256" key="2">
    <source>
        <dbReference type="SAM" id="Phobius"/>
    </source>
</evidence>
<comment type="caution">
    <text evidence="3">The sequence shown here is derived from an EMBL/GenBank/DDBJ whole genome shotgun (WGS) entry which is preliminary data.</text>
</comment>
<feature type="transmembrane region" description="Helical" evidence="2">
    <location>
        <begin position="211"/>
        <end position="231"/>
    </location>
</feature>
<dbReference type="EMBL" id="JBHMCG010000134">
    <property type="protein sequence ID" value="MFB9576460.1"/>
    <property type="molecule type" value="Genomic_DNA"/>
</dbReference>
<dbReference type="PANTHER" id="PTHR38588:SF1">
    <property type="entry name" value="BLL0334 PROTEIN"/>
    <property type="match status" value="1"/>
</dbReference>
<dbReference type="InterPro" id="IPR010419">
    <property type="entry name" value="CO_DH_gsu"/>
</dbReference>
<evidence type="ECO:0000313" key="3">
    <source>
        <dbReference type="EMBL" id="MFB9576460.1"/>
    </source>
</evidence>
<sequence>MQLHNSFTVPVPVDEAWRALLDVERVSHCMPGAIVEDFDGETIKGSAEVRVGPITVTYRGTATFLEKDEPEHLIVLAAKGKEVRGQGMAAAAVTGTLVERGGGTTVTVDTDLTITGRPARFGRGVMSDVSDELFGQFAGCLSAQLSEAAAAARGPAAQNGAAEPAARGPVSWTGAAEPEPAAPLVGGGTGAYEAEPVDLLRRSGTPVAERAVAVLGAAALAALVVVLLRAICRRRVGHGRTVVVAIGSQPT</sequence>
<dbReference type="Pfam" id="PF06240">
    <property type="entry name" value="COXG"/>
    <property type="match status" value="1"/>
</dbReference>
<keyword evidence="2" id="KW-0472">Membrane</keyword>
<feature type="compositionally biased region" description="Low complexity" evidence="1">
    <location>
        <begin position="156"/>
        <end position="166"/>
    </location>
</feature>
<gene>
    <name evidence="3" type="ORF">ACFFTL_30315</name>
</gene>
<evidence type="ECO:0000313" key="4">
    <source>
        <dbReference type="Proteomes" id="UP001589710"/>
    </source>
</evidence>
<keyword evidence="2" id="KW-1133">Transmembrane helix</keyword>
<dbReference type="SUPFAM" id="SSF55961">
    <property type="entry name" value="Bet v1-like"/>
    <property type="match status" value="1"/>
</dbReference>
<keyword evidence="2" id="KW-0812">Transmembrane</keyword>
<dbReference type="InterPro" id="IPR023393">
    <property type="entry name" value="START-like_dom_sf"/>
</dbReference>
<protein>
    <submittedName>
        <fullName evidence="3">SRPBCC family protein</fullName>
    </submittedName>
</protein>
<feature type="region of interest" description="Disordered" evidence="1">
    <location>
        <begin position="156"/>
        <end position="189"/>
    </location>
</feature>
<dbReference type="CDD" id="cd07823">
    <property type="entry name" value="SRPBCC_5"/>
    <property type="match status" value="1"/>
</dbReference>
<dbReference type="PANTHER" id="PTHR38588">
    <property type="entry name" value="BLL0334 PROTEIN"/>
    <property type="match status" value="1"/>
</dbReference>
<reference evidence="3 4" key="1">
    <citation type="submission" date="2024-09" db="EMBL/GenBank/DDBJ databases">
        <authorList>
            <person name="Sun Q."/>
            <person name="Mori K."/>
        </authorList>
    </citation>
    <scope>NUCLEOTIDE SEQUENCE [LARGE SCALE GENOMIC DNA]</scope>
    <source>
        <strain evidence="3 4">JCM 3331</strain>
    </source>
</reference>
<accession>A0ABV5RF15</accession>
<dbReference type="Gene3D" id="3.30.530.20">
    <property type="match status" value="1"/>
</dbReference>
<proteinExistence type="predicted"/>
<evidence type="ECO:0000256" key="1">
    <source>
        <dbReference type="SAM" id="MobiDB-lite"/>
    </source>
</evidence>
<name>A0ABV5RF15_9ACTN</name>
<keyword evidence="4" id="KW-1185">Reference proteome</keyword>